<name>A0A1I5UQH7_9LACT</name>
<keyword evidence="3" id="KW-1185">Reference proteome</keyword>
<protein>
    <submittedName>
        <fullName evidence="2">Uncharacterized protein YqkB</fullName>
    </submittedName>
</protein>
<evidence type="ECO:0000313" key="3">
    <source>
        <dbReference type="Proteomes" id="UP000199136"/>
    </source>
</evidence>
<dbReference type="SUPFAM" id="SSF89360">
    <property type="entry name" value="HesB-like domain"/>
    <property type="match status" value="1"/>
</dbReference>
<dbReference type="OrthoDB" id="2157419at2"/>
<dbReference type="InterPro" id="IPR000361">
    <property type="entry name" value="ATAP_core_dom"/>
</dbReference>
<dbReference type="EMBL" id="FOXW01000001">
    <property type="protein sequence ID" value="SFP97543.1"/>
    <property type="molecule type" value="Genomic_DNA"/>
</dbReference>
<sequence length="115" mass="12828">MFLTVTESAQERLAHIQEQHKGQLALSYNDVPGGFACGIRGEFSLKLVTTDHPELDTPIESTIGDIYTQSTHLDDLNENIKLDYKKDKNTLYLTGDAGMINPDIAVVDDNDNKLY</sequence>
<accession>A0A1I5UQH7</accession>
<dbReference type="Pfam" id="PF01521">
    <property type="entry name" value="Fe-S_biosyn"/>
    <property type="match status" value="1"/>
</dbReference>
<dbReference type="Gene3D" id="2.60.300.12">
    <property type="entry name" value="HesB-like domain"/>
    <property type="match status" value="1"/>
</dbReference>
<dbReference type="RefSeq" id="WP_092479168.1">
    <property type="nucleotide sequence ID" value="NZ_FOXW01000001.1"/>
</dbReference>
<evidence type="ECO:0000313" key="2">
    <source>
        <dbReference type="EMBL" id="SFP97543.1"/>
    </source>
</evidence>
<evidence type="ECO:0000259" key="1">
    <source>
        <dbReference type="Pfam" id="PF01521"/>
    </source>
</evidence>
<proteinExistence type="predicted"/>
<organism evidence="2 3">
    <name type="scientific">Desemzia incerta</name>
    <dbReference type="NCBI Taxonomy" id="82801"/>
    <lineage>
        <taxon>Bacteria</taxon>
        <taxon>Bacillati</taxon>
        <taxon>Bacillota</taxon>
        <taxon>Bacilli</taxon>
        <taxon>Lactobacillales</taxon>
        <taxon>Carnobacteriaceae</taxon>
        <taxon>Desemzia</taxon>
    </lineage>
</organism>
<dbReference type="Proteomes" id="UP000199136">
    <property type="component" value="Unassembled WGS sequence"/>
</dbReference>
<dbReference type="AlphaFoldDB" id="A0A1I5UQH7"/>
<reference evidence="2 3" key="1">
    <citation type="submission" date="2016-10" db="EMBL/GenBank/DDBJ databases">
        <authorList>
            <person name="de Groot N.N."/>
        </authorList>
    </citation>
    <scope>NUCLEOTIDE SEQUENCE [LARGE SCALE GENOMIC DNA]</scope>
    <source>
        <strain evidence="2 3">DSM 20581</strain>
    </source>
</reference>
<feature type="domain" description="Core" evidence="1">
    <location>
        <begin position="1"/>
        <end position="107"/>
    </location>
</feature>
<gene>
    <name evidence="2" type="ORF">SAMN04488506_0136</name>
</gene>
<dbReference type="InterPro" id="IPR035903">
    <property type="entry name" value="HesB-like_dom_sf"/>
</dbReference>